<reference evidence="1" key="1">
    <citation type="submission" date="2021-06" db="EMBL/GenBank/DDBJ databases">
        <authorList>
            <person name="Kallberg Y."/>
            <person name="Tangrot J."/>
            <person name="Rosling A."/>
        </authorList>
    </citation>
    <scope>NUCLEOTIDE SEQUENCE</scope>
    <source>
        <strain evidence="1">IN212</strain>
    </source>
</reference>
<feature type="non-terminal residue" evidence="1">
    <location>
        <position position="174"/>
    </location>
</feature>
<proteinExistence type="predicted"/>
<evidence type="ECO:0000313" key="1">
    <source>
        <dbReference type="EMBL" id="CAG8718559.1"/>
    </source>
</evidence>
<accession>A0A9N9NBS2</accession>
<dbReference type="OrthoDB" id="291737at2759"/>
<evidence type="ECO:0000313" key="2">
    <source>
        <dbReference type="Proteomes" id="UP000789396"/>
    </source>
</evidence>
<protein>
    <submittedName>
        <fullName evidence="1">15350_t:CDS:1</fullName>
    </submittedName>
</protein>
<dbReference type="Gene3D" id="3.30.200.20">
    <property type="entry name" value="Phosphorylase Kinase, domain 1"/>
    <property type="match status" value="1"/>
</dbReference>
<feature type="non-terminal residue" evidence="1">
    <location>
        <position position="1"/>
    </location>
</feature>
<dbReference type="Proteomes" id="UP000789396">
    <property type="component" value="Unassembled WGS sequence"/>
</dbReference>
<sequence length="174" mass="19946">IFTKSSSKCSDKINTTLKETISEKHIDFYKKEHFVNCEKYIGSIWKAKFEKLNLTVALKSLSSSNNSNFDVTLVEELQTLKRINGFPHIINFYGIAKGEIILQQIDYLSDSNDIKQDIYDLGIILSEVFSDSLPSESLVQCIELYKKCLNQTPDQRPTIKTVYEELMQIEDGGF</sequence>
<dbReference type="Gene3D" id="1.10.510.10">
    <property type="entry name" value="Transferase(Phosphotransferase) domain 1"/>
    <property type="match status" value="1"/>
</dbReference>
<keyword evidence="2" id="KW-1185">Reference proteome</keyword>
<dbReference type="AlphaFoldDB" id="A0A9N9NBS2"/>
<dbReference type="InterPro" id="IPR011009">
    <property type="entry name" value="Kinase-like_dom_sf"/>
</dbReference>
<gene>
    <name evidence="1" type="ORF">RFULGI_LOCUS11302</name>
</gene>
<dbReference type="EMBL" id="CAJVPZ010024253">
    <property type="protein sequence ID" value="CAG8718559.1"/>
    <property type="molecule type" value="Genomic_DNA"/>
</dbReference>
<name>A0A9N9NBS2_9GLOM</name>
<organism evidence="1 2">
    <name type="scientific">Racocetra fulgida</name>
    <dbReference type="NCBI Taxonomy" id="60492"/>
    <lineage>
        <taxon>Eukaryota</taxon>
        <taxon>Fungi</taxon>
        <taxon>Fungi incertae sedis</taxon>
        <taxon>Mucoromycota</taxon>
        <taxon>Glomeromycotina</taxon>
        <taxon>Glomeromycetes</taxon>
        <taxon>Diversisporales</taxon>
        <taxon>Gigasporaceae</taxon>
        <taxon>Racocetra</taxon>
    </lineage>
</organism>
<comment type="caution">
    <text evidence="1">The sequence shown here is derived from an EMBL/GenBank/DDBJ whole genome shotgun (WGS) entry which is preliminary data.</text>
</comment>
<dbReference type="SUPFAM" id="SSF56112">
    <property type="entry name" value="Protein kinase-like (PK-like)"/>
    <property type="match status" value="1"/>
</dbReference>